<comment type="similarity">
    <text evidence="2">Belongs to the UFL1 family.</text>
</comment>
<feature type="domain" description="E3 UFM1-protein ligase-like C-terminal" evidence="10">
    <location>
        <begin position="632"/>
        <end position="734"/>
    </location>
</feature>
<dbReference type="Pfam" id="PF09743">
    <property type="entry name" value="E3_UFM1_ligase"/>
    <property type="match status" value="1"/>
</dbReference>
<dbReference type="GO" id="GO:0016874">
    <property type="term" value="F:ligase activity"/>
    <property type="evidence" value="ECO:0007669"/>
    <property type="project" value="UniProtKB-KW"/>
</dbReference>
<dbReference type="GO" id="GO:0061666">
    <property type="term" value="F:UFM1 ligase activity"/>
    <property type="evidence" value="ECO:0007669"/>
    <property type="project" value="InterPro"/>
</dbReference>
<reference evidence="11 12" key="1">
    <citation type="submission" date="2021-06" db="EMBL/GenBank/DDBJ databases">
        <title>Caerostris darwini draft genome.</title>
        <authorList>
            <person name="Kono N."/>
            <person name="Arakawa K."/>
        </authorList>
    </citation>
    <scope>NUCLEOTIDE SEQUENCE [LARGE SCALE GENOMIC DNA]</scope>
</reference>
<evidence type="ECO:0000259" key="10">
    <source>
        <dbReference type="Pfam" id="PF25041"/>
    </source>
</evidence>
<evidence type="ECO:0000313" key="12">
    <source>
        <dbReference type="Proteomes" id="UP001054837"/>
    </source>
</evidence>
<dbReference type="InterPro" id="IPR018611">
    <property type="entry name" value="Ufl1"/>
</dbReference>
<gene>
    <name evidence="11" type="primary">UFL1</name>
    <name evidence="11" type="ORF">CDAR_57821</name>
</gene>
<evidence type="ECO:0000256" key="3">
    <source>
        <dbReference type="ARBA" id="ARBA00014160"/>
    </source>
</evidence>
<dbReference type="PANTHER" id="PTHR31057:SF0">
    <property type="entry name" value="E3 UFM1-PROTEIN LIGASE 1"/>
    <property type="match status" value="1"/>
</dbReference>
<proteinExistence type="inferred from homology"/>
<evidence type="ECO:0000313" key="11">
    <source>
        <dbReference type="EMBL" id="GIY39049.1"/>
    </source>
</evidence>
<sequence length="750" mass="84703">MSADWEEVKRLAADFQRAQLSSTIQRLSERNCIEIVKKLIESKLIEVIFTTDGKEYLTPGRLLKEIRDELYVHGGRINLVDLAQIIGVDFNHVESKANEFLNSEPNTCMVLGQLITTDYLDHIAEEINEKLHQLGEITVAEITKLYDLPGDFLEQALHERLGTIIQGQVDSNDSRTFFTDSYVAQHTAKIRGALSALTRPIPLSSIINHFKFPEKLFYRVAEDLIKEGRLAGSISGGRSERAIFIPDIYAASQSEWIRAFYKQNNYLEYDAVGRLGILDPKAYLKKMFKDEGLVFLSSCCVGKSIINQIEATIEETLNCGTWVDILPLLPSIFIPEDFHGVIAAATKSFVKQGSAIHVYCDSILVSNELITTCEKNFEPIMETKAKEDIVKSPHLFNVQTTVRASSTKKETPKGKQDKKEDKKKKSSGGKSGGGTQGRETKTKNVKKKYFTGKEAEDAEYEEESSVKAANLELEFLNEDEVLHHLKKMESLKDAPEDLVSVLVDELHRPLTKRYREVAKTLYDTSIAASGPLDENSTLIIKKNSLLFWVTSLHLRKLQNYSRMINADSDASLTPEQRQKFINKFPEEIQKPLSKLHSSLNAKTLDDFHSAIDVAFGAGICDMIIRRPDKKRERQILANHRQSLLAQLSEAQDPALGLHLAALLIFQSHTHTMLHASGKFVPHIIGYLQKQLPHEIYLLLATYQESVIKKLTPNENEEEKRANETFLLENLPKIKETAITYRKGSISESEN</sequence>
<dbReference type="GO" id="GO:0034976">
    <property type="term" value="P:response to endoplasmic reticulum stress"/>
    <property type="evidence" value="ECO:0007669"/>
    <property type="project" value="TreeGrafter"/>
</dbReference>
<dbReference type="GO" id="GO:1990592">
    <property type="term" value="P:protein K69-linked ufmylation"/>
    <property type="evidence" value="ECO:0007669"/>
    <property type="project" value="TreeGrafter"/>
</dbReference>
<evidence type="ECO:0000259" key="8">
    <source>
        <dbReference type="Pfam" id="PF09743"/>
    </source>
</evidence>
<dbReference type="AlphaFoldDB" id="A0AAV4SYX6"/>
<evidence type="ECO:0000256" key="7">
    <source>
        <dbReference type="SAM" id="MobiDB-lite"/>
    </source>
</evidence>
<dbReference type="Pfam" id="PF23659">
    <property type="entry name" value="UFL1"/>
    <property type="match status" value="1"/>
</dbReference>
<dbReference type="Proteomes" id="UP001054837">
    <property type="component" value="Unassembled WGS sequence"/>
</dbReference>
<feature type="region of interest" description="Disordered" evidence="7">
    <location>
        <begin position="401"/>
        <end position="448"/>
    </location>
</feature>
<keyword evidence="4" id="KW-0808">Transferase</keyword>
<dbReference type="InterPro" id="IPR056580">
    <property type="entry name" value="Ufl1_dom"/>
</dbReference>
<evidence type="ECO:0000256" key="1">
    <source>
        <dbReference type="ARBA" id="ARBA00003950"/>
    </source>
</evidence>
<comment type="function">
    <text evidence="1">E3 UFM1-protein ligase that mediates ufmylation of target proteins.</text>
</comment>
<dbReference type="InterPro" id="IPR056761">
    <property type="entry name" value="Ufl1-like_C"/>
</dbReference>
<keyword evidence="11" id="KW-0436">Ligase</keyword>
<accession>A0AAV4SYX6</accession>
<evidence type="ECO:0000256" key="6">
    <source>
        <dbReference type="ARBA" id="ARBA00030452"/>
    </source>
</evidence>
<organism evidence="11 12">
    <name type="scientific">Caerostris darwini</name>
    <dbReference type="NCBI Taxonomy" id="1538125"/>
    <lineage>
        <taxon>Eukaryota</taxon>
        <taxon>Metazoa</taxon>
        <taxon>Ecdysozoa</taxon>
        <taxon>Arthropoda</taxon>
        <taxon>Chelicerata</taxon>
        <taxon>Arachnida</taxon>
        <taxon>Araneae</taxon>
        <taxon>Araneomorphae</taxon>
        <taxon>Entelegynae</taxon>
        <taxon>Araneoidea</taxon>
        <taxon>Araneidae</taxon>
        <taxon>Caerostris</taxon>
    </lineage>
</organism>
<dbReference type="GO" id="GO:0032434">
    <property type="term" value="P:regulation of proteasomal ubiquitin-dependent protein catabolic process"/>
    <property type="evidence" value="ECO:0007669"/>
    <property type="project" value="TreeGrafter"/>
</dbReference>
<dbReference type="PANTHER" id="PTHR31057">
    <property type="entry name" value="E3 UFM1-PROTEIN LIGASE 1"/>
    <property type="match status" value="1"/>
</dbReference>
<keyword evidence="5" id="KW-0833">Ubl conjugation pathway</keyword>
<dbReference type="GO" id="GO:0005789">
    <property type="term" value="C:endoplasmic reticulum membrane"/>
    <property type="evidence" value="ECO:0007669"/>
    <property type="project" value="TreeGrafter"/>
</dbReference>
<protein>
    <recommendedName>
        <fullName evidence="3">E3 UFM1-protein ligase 1 homolog</fullName>
    </recommendedName>
    <alternativeName>
        <fullName evidence="6">E3 UFM1-protein transferase 1 homolog</fullName>
    </alternativeName>
</protein>
<evidence type="ECO:0000256" key="2">
    <source>
        <dbReference type="ARBA" id="ARBA00010789"/>
    </source>
</evidence>
<dbReference type="Pfam" id="PF25041">
    <property type="entry name" value="UFL1_C"/>
    <property type="match status" value="1"/>
</dbReference>
<dbReference type="EMBL" id="BPLQ01008714">
    <property type="protein sequence ID" value="GIY39049.1"/>
    <property type="molecule type" value="Genomic_DNA"/>
</dbReference>
<dbReference type="InterPro" id="IPR056579">
    <property type="entry name" value="Ufl1_N"/>
</dbReference>
<comment type="caution">
    <text evidence="11">The sequence shown here is derived from an EMBL/GenBank/DDBJ whole genome shotgun (WGS) entry which is preliminary data.</text>
</comment>
<evidence type="ECO:0000259" key="9">
    <source>
        <dbReference type="Pfam" id="PF23659"/>
    </source>
</evidence>
<dbReference type="Pfam" id="PF25870">
    <property type="entry name" value="WHD_UFL1_5th"/>
    <property type="match status" value="1"/>
</dbReference>
<evidence type="ECO:0000256" key="4">
    <source>
        <dbReference type="ARBA" id="ARBA00022679"/>
    </source>
</evidence>
<feature type="domain" description="E3 UFM1-protein ligase 1-like N-terminal" evidence="8">
    <location>
        <begin position="7"/>
        <end position="284"/>
    </location>
</feature>
<feature type="domain" description="E3 UFM1-protein ligase 1-like" evidence="9">
    <location>
        <begin position="559"/>
        <end position="626"/>
    </location>
</feature>
<evidence type="ECO:0000256" key="5">
    <source>
        <dbReference type="ARBA" id="ARBA00022786"/>
    </source>
</evidence>
<name>A0AAV4SYX6_9ARAC</name>
<feature type="compositionally biased region" description="Basic and acidic residues" evidence="7">
    <location>
        <begin position="407"/>
        <end position="420"/>
    </location>
</feature>
<keyword evidence="12" id="KW-1185">Reference proteome</keyword>